<keyword evidence="2" id="KW-1185">Reference proteome</keyword>
<organism evidence="1 2">
    <name type="scientific">Cetraspora pellucida</name>
    <dbReference type="NCBI Taxonomy" id="1433469"/>
    <lineage>
        <taxon>Eukaryota</taxon>
        <taxon>Fungi</taxon>
        <taxon>Fungi incertae sedis</taxon>
        <taxon>Mucoromycota</taxon>
        <taxon>Glomeromycotina</taxon>
        <taxon>Glomeromycetes</taxon>
        <taxon>Diversisporales</taxon>
        <taxon>Gigasporaceae</taxon>
        <taxon>Cetraspora</taxon>
    </lineage>
</organism>
<protein>
    <submittedName>
        <fullName evidence="1">8277_t:CDS:1</fullName>
    </submittedName>
</protein>
<evidence type="ECO:0000313" key="1">
    <source>
        <dbReference type="EMBL" id="CAG8799884.1"/>
    </source>
</evidence>
<accession>A0ACA9RNN4</accession>
<dbReference type="Proteomes" id="UP000789366">
    <property type="component" value="Unassembled WGS sequence"/>
</dbReference>
<feature type="non-terminal residue" evidence="1">
    <location>
        <position position="1"/>
    </location>
</feature>
<sequence>VEKKEQVTLEQVIDNVKPHNPNKQHELQAACTEWIVMDSLSFNTLRGKGFQ</sequence>
<reference evidence="1" key="1">
    <citation type="submission" date="2021-06" db="EMBL/GenBank/DDBJ databases">
        <authorList>
            <person name="Kallberg Y."/>
            <person name="Tangrot J."/>
            <person name="Rosling A."/>
        </authorList>
    </citation>
    <scope>NUCLEOTIDE SEQUENCE</scope>
    <source>
        <strain evidence="1">28 12/20/2015</strain>
    </source>
</reference>
<proteinExistence type="predicted"/>
<dbReference type="EMBL" id="CAJVPW010078775">
    <property type="protein sequence ID" value="CAG8799884.1"/>
    <property type="molecule type" value="Genomic_DNA"/>
</dbReference>
<name>A0ACA9RNN4_9GLOM</name>
<comment type="caution">
    <text evidence="1">The sequence shown here is derived from an EMBL/GenBank/DDBJ whole genome shotgun (WGS) entry which is preliminary data.</text>
</comment>
<gene>
    <name evidence="1" type="ORF">SPELUC_LOCUS17973</name>
</gene>
<evidence type="ECO:0000313" key="2">
    <source>
        <dbReference type="Proteomes" id="UP000789366"/>
    </source>
</evidence>